<dbReference type="EMBL" id="CP025570">
    <property type="protein sequence ID" value="AZZ39407.1"/>
    <property type="molecule type" value="Genomic_DNA"/>
</dbReference>
<reference evidence="2" key="1">
    <citation type="submission" date="2017-12" db="EMBL/GenBank/DDBJ databases">
        <title>Whole genome sequencing of Acidipropionibacterium jensenii strains JS279 and JS280.</title>
        <authorList>
            <person name="Deptula P."/>
            <person name="Laine P."/>
            <person name="Smolander O.-P."/>
            <person name="Paulin L."/>
            <person name="Auvinen P."/>
            <person name="Varmanen P."/>
        </authorList>
    </citation>
    <scope>NUCLEOTIDE SEQUENCE [LARGE SCALE GENOMIC DNA]</scope>
    <source>
        <strain evidence="2">JS280</strain>
    </source>
</reference>
<evidence type="ECO:0000313" key="1">
    <source>
        <dbReference type="EMBL" id="AZZ39407.1"/>
    </source>
</evidence>
<dbReference type="AlphaFoldDB" id="A0A3T0RZ58"/>
<dbReference type="Proteomes" id="UP000285875">
    <property type="component" value="Chromosome"/>
</dbReference>
<evidence type="ECO:0000313" key="2">
    <source>
        <dbReference type="Proteomes" id="UP000285875"/>
    </source>
</evidence>
<name>A0A3T0RZ58_9ACTN</name>
<gene>
    <name evidence="1" type="ORF">C0Z10_06220</name>
</gene>
<sequence length="80" mass="8944">MVTVTTSSMSDSLRIEDRMVEAMCLVLSMPWSGEPGWTATACTAGFSALIRREVPIRVAEAPIDATKWSPSRRCCRWSHR</sequence>
<proteinExistence type="predicted"/>
<dbReference type="KEGG" id="aji:C0Z10_06220"/>
<accession>A0A3T0RZ58</accession>
<organism evidence="1 2">
    <name type="scientific">Acidipropionibacterium jensenii</name>
    <dbReference type="NCBI Taxonomy" id="1749"/>
    <lineage>
        <taxon>Bacteria</taxon>
        <taxon>Bacillati</taxon>
        <taxon>Actinomycetota</taxon>
        <taxon>Actinomycetes</taxon>
        <taxon>Propionibacteriales</taxon>
        <taxon>Propionibacteriaceae</taxon>
        <taxon>Acidipropionibacterium</taxon>
    </lineage>
</organism>
<protein>
    <submittedName>
        <fullName evidence="1">Uncharacterized protein</fullName>
    </submittedName>
</protein>